<organism evidence="2 3">
    <name type="scientific">Caerostris darwini</name>
    <dbReference type="NCBI Taxonomy" id="1538125"/>
    <lineage>
        <taxon>Eukaryota</taxon>
        <taxon>Metazoa</taxon>
        <taxon>Ecdysozoa</taxon>
        <taxon>Arthropoda</taxon>
        <taxon>Chelicerata</taxon>
        <taxon>Arachnida</taxon>
        <taxon>Araneae</taxon>
        <taxon>Araneomorphae</taxon>
        <taxon>Entelegynae</taxon>
        <taxon>Araneoidea</taxon>
        <taxon>Araneidae</taxon>
        <taxon>Caerostris</taxon>
    </lineage>
</organism>
<evidence type="ECO:0000256" key="1">
    <source>
        <dbReference type="SAM" id="MobiDB-lite"/>
    </source>
</evidence>
<gene>
    <name evidence="2" type="ORF">CDAR_396541</name>
</gene>
<protein>
    <submittedName>
        <fullName evidence="2">Uncharacterized protein</fullName>
    </submittedName>
</protein>
<feature type="compositionally biased region" description="Basic and acidic residues" evidence="1">
    <location>
        <begin position="44"/>
        <end position="54"/>
    </location>
</feature>
<dbReference type="EMBL" id="BPLQ01003121">
    <property type="protein sequence ID" value="GIX98148.1"/>
    <property type="molecule type" value="Genomic_DNA"/>
</dbReference>
<proteinExistence type="predicted"/>
<accession>A0AAV4PPT3</accession>
<reference evidence="2 3" key="1">
    <citation type="submission" date="2021-06" db="EMBL/GenBank/DDBJ databases">
        <title>Caerostris darwini draft genome.</title>
        <authorList>
            <person name="Kono N."/>
            <person name="Arakawa K."/>
        </authorList>
    </citation>
    <scope>NUCLEOTIDE SEQUENCE [LARGE SCALE GENOMIC DNA]</scope>
</reference>
<sequence>MLIKKQRESSPGLLSMLLCPHDLLFFLETQTTNRKNSLPFASRRGQEHTPKQERTSSQTTAKGVRRIYAFFVYLPTIVYSVSPTPPRDCKTNNPDGQLSSSVKFNFCIGKESGRNVFAVVGIEKTAQ</sequence>
<comment type="caution">
    <text evidence="2">The sequence shown here is derived from an EMBL/GenBank/DDBJ whole genome shotgun (WGS) entry which is preliminary data.</text>
</comment>
<feature type="region of interest" description="Disordered" evidence="1">
    <location>
        <begin position="36"/>
        <end position="60"/>
    </location>
</feature>
<dbReference type="AlphaFoldDB" id="A0AAV4PPT3"/>
<dbReference type="Proteomes" id="UP001054837">
    <property type="component" value="Unassembled WGS sequence"/>
</dbReference>
<evidence type="ECO:0000313" key="2">
    <source>
        <dbReference type="EMBL" id="GIX98148.1"/>
    </source>
</evidence>
<name>A0AAV4PPT3_9ARAC</name>
<keyword evidence="3" id="KW-1185">Reference proteome</keyword>
<evidence type="ECO:0000313" key="3">
    <source>
        <dbReference type="Proteomes" id="UP001054837"/>
    </source>
</evidence>